<keyword evidence="2" id="KW-1185">Reference proteome</keyword>
<accession>A0A8J5IES0</accession>
<evidence type="ECO:0008006" key="3">
    <source>
        <dbReference type="Google" id="ProtNLM"/>
    </source>
</evidence>
<evidence type="ECO:0000313" key="2">
    <source>
        <dbReference type="Proteomes" id="UP000709295"/>
    </source>
</evidence>
<evidence type="ECO:0000313" key="1">
    <source>
        <dbReference type="EMBL" id="KAG6946431.1"/>
    </source>
</evidence>
<gene>
    <name evidence="1" type="ORF">JG688_00016051</name>
</gene>
<protein>
    <recommendedName>
        <fullName evidence="3">BZIP domain-containing protein</fullName>
    </recommendedName>
</protein>
<comment type="caution">
    <text evidence="1">The sequence shown here is derived from an EMBL/GenBank/DDBJ whole genome shotgun (WGS) entry which is preliminary data.</text>
</comment>
<organism evidence="1 2">
    <name type="scientific">Phytophthora aleatoria</name>
    <dbReference type="NCBI Taxonomy" id="2496075"/>
    <lineage>
        <taxon>Eukaryota</taxon>
        <taxon>Sar</taxon>
        <taxon>Stramenopiles</taxon>
        <taxon>Oomycota</taxon>
        <taxon>Peronosporomycetes</taxon>
        <taxon>Peronosporales</taxon>
        <taxon>Peronosporaceae</taxon>
        <taxon>Phytophthora</taxon>
    </lineage>
</organism>
<name>A0A8J5IES0_9STRA</name>
<dbReference type="CDD" id="cd14686">
    <property type="entry name" value="bZIP"/>
    <property type="match status" value="1"/>
</dbReference>
<dbReference type="AlphaFoldDB" id="A0A8J5IES0"/>
<sequence length="233" mass="26454">MLPDVLHPPNFQSLGQRAIGCVLQRARTPNRSFVPATNTGMNTTSNSVVFSCVRKFDVVADVGPLRVDKQTTQTRNVRARHNRLSVKQSVREQHDLTKAINLERHRKSQERYRLKQKTLTKNLDDTNRNLRGEIQHLRTLRNKLCIGITTHVTMHDVVTEYFRVFRRGFIEPDGSRVAELDFLRLSMEPDLDAGTVCGFEALARRCMSGSTLYICANLGGGSPFTCSRVDVRK</sequence>
<dbReference type="EMBL" id="JAENGY010001881">
    <property type="protein sequence ID" value="KAG6946431.1"/>
    <property type="molecule type" value="Genomic_DNA"/>
</dbReference>
<reference evidence="1" key="1">
    <citation type="submission" date="2021-01" db="EMBL/GenBank/DDBJ databases">
        <title>Phytophthora aleatoria, a newly-described species from Pinus radiata is distinct from Phytophthora cactorum isolates based on comparative genomics.</title>
        <authorList>
            <person name="Mcdougal R."/>
            <person name="Panda P."/>
            <person name="Williams N."/>
            <person name="Studholme D.J."/>
        </authorList>
    </citation>
    <scope>NUCLEOTIDE SEQUENCE</scope>
    <source>
        <strain evidence="1">NZFS 4037</strain>
    </source>
</reference>
<dbReference type="Proteomes" id="UP000709295">
    <property type="component" value="Unassembled WGS sequence"/>
</dbReference>
<proteinExistence type="predicted"/>